<organism evidence="1 2">
    <name type="scientific">Meloidogyne enterolobii</name>
    <name type="common">Root-knot nematode worm</name>
    <name type="synonym">Meloidogyne mayaguensis</name>
    <dbReference type="NCBI Taxonomy" id="390850"/>
    <lineage>
        <taxon>Eukaryota</taxon>
        <taxon>Metazoa</taxon>
        <taxon>Ecdysozoa</taxon>
        <taxon>Nematoda</taxon>
        <taxon>Chromadorea</taxon>
        <taxon>Rhabditida</taxon>
        <taxon>Tylenchina</taxon>
        <taxon>Tylenchomorpha</taxon>
        <taxon>Tylenchoidea</taxon>
        <taxon>Meloidogynidae</taxon>
        <taxon>Meloidogyninae</taxon>
        <taxon>Meloidogyne</taxon>
    </lineage>
</organism>
<proteinExistence type="predicted"/>
<gene>
    <name evidence="1" type="ORF">MENTE1834_LOCUS39851</name>
</gene>
<evidence type="ECO:0000313" key="2">
    <source>
        <dbReference type="Proteomes" id="UP001497535"/>
    </source>
</evidence>
<protein>
    <submittedName>
        <fullName evidence="1">Uncharacterized protein</fullName>
    </submittedName>
</protein>
<name>A0ACB1ANT6_MELEN</name>
<accession>A0ACB1ANT6</accession>
<reference evidence="1" key="1">
    <citation type="submission" date="2023-11" db="EMBL/GenBank/DDBJ databases">
        <authorList>
            <person name="Poullet M."/>
        </authorList>
    </citation>
    <scope>NUCLEOTIDE SEQUENCE</scope>
    <source>
        <strain evidence="1">E1834</strain>
    </source>
</reference>
<comment type="caution">
    <text evidence="1">The sequence shown here is derived from an EMBL/GenBank/DDBJ whole genome shotgun (WGS) entry which is preliminary data.</text>
</comment>
<sequence>MGYPKPELLQNNSSIHTSHQPIFDSRHEYYYECLAESLPSLVFRFTVFPISSSFFKSVPAHSWYFIFNIAYNYFFN</sequence>
<keyword evidence="2" id="KW-1185">Reference proteome</keyword>
<evidence type="ECO:0000313" key="1">
    <source>
        <dbReference type="EMBL" id="CAK5091981.1"/>
    </source>
</evidence>
<dbReference type="EMBL" id="CAVMJV010000091">
    <property type="protein sequence ID" value="CAK5091981.1"/>
    <property type="molecule type" value="Genomic_DNA"/>
</dbReference>
<dbReference type="Proteomes" id="UP001497535">
    <property type="component" value="Unassembled WGS sequence"/>
</dbReference>